<dbReference type="HOGENOM" id="CLU_1705696_0_0_1"/>
<protein>
    <submittedName>
        <fullName evidence="1">AAEL009781-PA</fullName>
    </submittedName>
</protein>
<dbReference type="VEuPathDB" id="VectorBase:AAEL020373"/>
<dbReference type="EMBL" id="CH477613">
    <property type="protein sequence ID" value="EAT38310.1"/>
    <property type="molecule type" value="Genomic_DNA"/>
</dbReference>
<reference evidence="1" key="3">
    <citation type="submission" date="2012-09" db="EMBL/GenBank/DDBJ databases">
        <authorList>
            <consortium name="VectorBase"/>
        </authorList>
    </citation>
    <scope>NUCLEOTIDE SEQUENCE</scope>
    <source>
        <strain evidence="1">Liverpool</strain>
    </source>
</reference>
<name>Q16UW8_AEDAE</name>
<sequence length="154" mass="17413">MVGYEFSNIYIRFFLRTGVFTLDDTSTCMDFEDKFNKIKERCDLEQWQIYTISIDYGRVTLNQDEMEEQRSDADDSKFIEILGEAMAGSEGYVSFPKSPAEDDSLLQEEGQAANGSGEDAAWSAVFVKKNSNLLAKAVLQVICNDKSYEMSCDV</sequence>
<dbReference type="AlphaFoldDB" id="Q16UW8"/>
<proteinExistence type="predicted"/>
<evidence type="ECO:0000313" key="1">
    <source>
        <dbReference type="EMBL" id="EAT38310.1"/>
    </source>
</evidence>
<dbReference type="Proteomes" id="UP000682892">
    <property type="component" value="Unassembled WGS sequence"/>
</dbReference>
<evidence type="ECO:0000313" key="2">
    <source>
        <dbReference type="Proteomes" id="UP000682892"/>
    </source>
</evidence>
<reference evidence="1" key="2">
    <citation type="journal article" date="2007" name="Science">
        <title>Genome sequence of Aedes aegypti, a major arbovirus vector.</title>
        <authorList>
            <person name="Nene V."/>
            <person name="Wortman J.R."/>
            <person name="Lawson D."/>
            <person name="Haas B."/>
            <person name="Kodira C."/>
            <person name="Tu Z.J."/>
            <person name="Loftus B."/>
            <person name="Xi Z."/>
            <person name="Megy K."/>
            <person name="Grabherr M."/>
            <person name="Ren Q."/>
            <person name="Zdobnov E.M."/>
            <person name="Lobo N.F."/>
            <person name="Campbell K.S."/>
            <person name="Brown S.E."/>
            <person name="Bonaldo M.F."/>
            <person name="Zhu J."/>
            <person name="Sinkins S.P."/>
            <person name="Hogenkamp D.G."/>
            <person name="Amedeo P."/>
            <person name="Arensburger P."/>
            <person name="Atkinson P.W."/>
            <person name="Bidwell S."/>
            <person name="Biedler J."/>
            <person name="Birney E."/>
            <person name="Bruggner R.V."/>
            <person name="Costas J."/>
            <person name="Coy M.R."/>
            <person name="Crabtree J."/>
            <person name="Crawford M."/>
            <person name="Debruyn B."/>
            <person name="Decaprio D."/>
            <person name="Eiglmeier K."/>
            <person name="Eisenstadt E."/>
            <person name="El-Dorry H."/>
            <person name="Gelbart W.M."/>
            <person name="Gomes S.L."/>
            <person name="Hammond M."/>
            <person name="Hannick L.I."/>
            <person name="Hogan J.R."/>
            <person name="Holmes M.H."/>
            <person name="Jaffe D."/>
            <person name="Johnston J.S."/>
            <person name="Kennedy R.C."/>
            <person name="Koo H."/>
            <person name="Kravitz S."/>
            <person name="Kriventseva E.V."/>
            <person name="Kulp D."/>
            <person name="Labutti K."/>
            <person name="Lee E."/>
            <person name="Li S."/>
            <person name="Lovin D.D."/>
            <person name="Mao C."/>
            <person name="Mauceli E."/>
            <person name="Menck C.F."/>
            <person name="Miller J.R."/>
            <person name="Montgomery P."/>
            <person name="Mori A."/>
            <person name="Nascimento A.L."/>
            <person name="Naveira H.F."/>
            <person name="Nusbaum C."/>
            <person name="O'leary S."/>
            <person name="Orvis J."/>
            <person name="Pertea M."/>
            <person name="Quesneville H."/>
            <person name="Reidenbach K.R."/>
            <person name="Rogers Y.H."/>
            <person name="Roth C.W."/>
            <person name="Schneider J.R."/>
            <person name="Schatz M."/>
            <person name="Shumway M."/>
            <person name="Stanke M."/>
            <person name="Stinson E.O."/>
            <person name="Tubio J.M."/>
            <person name="Vanzee J.P."/>
            <person name="Verjovski-Almeida S."/>
            <person name="Werner D."/>
            <person name="White O."/>
            <person name="Wyder S."/>
            <person name="Zeng Q."/>
            <person name="Zhao Q."/>
            <person name="Zhao Y."/>
            <person name="Hill C.A."/>
            <person name="Raikhel A.S."/>
            <person name="Soares M.B."/>
            <person name="Knudson D.L."/>
            <person name="Lee N.H."/>
            <person name="Galagan J."/>
            <person name="Salzberg S.L."/>
            <person name="Paulsen I.T."/>
            <person name="Dimopoulos G."/>
            <person name="Collins F.H."/>
            <person name="Birren B."/>
            <person name="Fraser-Liggett C.M."/>
            <person name="Severson D.W."/>
        </authorList>
    </citation>
    <scope>NUCLEOTIDE SEQUENCE [LARGE SCALE GENOMIC DNA]</scope>
    <source>
        <strain evidence="1">Liverpool</strain>
    </source>
</reference>
<organism evidence="1 2">
    <name type="scientific">Aedes aegypti</name>
    <name type="common">Yellowfever mosquito</name>
    <name type="synonym">Culex aegypti</name>
    <dbReference type="NCBI Taxonomy" id="7159"/>
    <lineage>
        <taxon>Eukaryota</taxon>
        <taxon>Metazoa</taxon>
        <taxon>Ecdysozoa</taxon>
        <taxon>Arthropoda</taxon>
        <taxon>Hexapoda</taxon>
        <taxon>Insecta</taxon>
        <taxon>Pterygota</taxon>
        <taxon>Neoptera</taxon>
        <taxon>Endopterygota</taxon>
        <taxon>Diptera</taxon>
        <taxon>Nematocera</taxon>
        <taxon>Culicoidea</taxon>
        <taxon>Culicidae</taxon>
        <taxon>Culicinae</taxon>
        <taxon>Aedini</taxon>
        <taxon>Aedes</taxon>
        <taxon>Stegomyia</taxon>
    </lineage>
</organism>
<dbReference type="PaxDb" id="7159-AAEL009781-PA"/>
<gene>
    <name evidence="1" type="ORF">AaeL_AAEL009781</name>
</gene>
<reference evidence="1" key="1">
    <citation type="submission" date="2005-10" db="EMBL/GenBank/DDBJ databases">
        <authorList>
            <person name="Loftus B.J."/>
            <person name="Nene V.M."/>
            <person name="Hannick L.I."/>
            <person name="Bidwell S."/>
            <person name="Haas B."/>
            <person name="Amedeo P."/>
            <person name="Orvis J."/>
            <person name="Wortman J.R."/>
            <person name="White O.R."/>
            <person name="Salzberg S."/>
            <person name="Shumway M."/>
            <person name="Koo H."/>
            <person name="Zhao Y."/>
            <person name="Holmes M."/>
            <person name="Miller J."/>
            <person name="Schatz M."/>
            <person name="Pop M."/>
            <person name="Pai G."/>
            <person name="Utterback T."/>
            <person name="Rogers Y.-H."/>
            <person name="Kravitz S."/>
            <person name="Fraser C.M."/>
        </authorList>
    </citation>
    <scope>NUCLEOTIDE SEQUENCE</scope>
    <source>
        <strain evidence="1">Liverpool</strain>
    </source>
</reference>
<accession>Q16UW8</accession>